<dbReference type="PANTHER" id="PTHR36509:SF2">
    <property type="entry name" value="BLL3101 PROTEIN"/>
    <property type="match status" value="1"/>
</dbReference>
<proteinExistence type="predicted"/>
<evidence type="ECO:0000259" key="1">
    <source>
        <dbReference type="Pfam" id="PF06742"/>
    </source>
</evidence>
<dbReference type="PANTHER" id="PTHR36509">
    <property type="entry name" value="BLL3101 PROTEIN"/>
    <property type="match status" value="1"/>
</dbReference>
<evidence type="ECO:0000313" key="2">
    <source>
        <dbReference type="EMBL" id="QGM97889.1"/>
    </source>
</evidence>
<dbReference type="KEGG" id="mpar:F7D14_10685"/>
<evidence type="ECO:0000313" key="3">
    <source>
        <dbReference type="Proteomes" id="UP000422569"/>
    </source>
</evidence>
<name>A0A6B8M8D3_9HYPH</name>
<accession>A0A6B8M8D3</accession>
<organism evidence="2 3">
    <name type="scientific">Methylocystis parvus</name>
    <dbReference type="NCBI Taxonomy" id="134"/>
    <lineage>
        <taxon>Bacteria</taxon>
        <taxon>Pseudomonadati</taxon>
        <taxon>Pseudomonadota</taxon>
        <taxon>Alphaproteobacteria</taxon>
        <taxon>Hyphomicrobiales</taxon>
        <taxon>Methylocystaceae</taxon>
        <taxon>Methylocystis</taxon>
    </lineage>
</organism>
<dbReference type="InterPro" id="IPR012038">
    <property type="entry name" value="UCP009471"/>
</dbReference>
<dbReference type="Pfam" id="PF06742">
    <property type="entry name" value="DUF1214"/>
    <property type="match status" value="1"/>
</dbReference>
<dbReference type="Proteomes" id="UP000422569">
    <property type="component" value="Chromosome"/>
</dbReference>
<protein>
    <submittedName>
        <fullName evidence="2">DUF1214 domain-containing protein</fullName>
    </submittedName>
</protein>
<feature type="domain" description="DUF1214" evidence="1">
    <location>
        <begin position="76"/>
        <end position="173"/>
    </location>
</feature>
<keyword evidence="3" id="KW-1185">Reference proteome</keyword>
<reference evidence="2 3" key="1">
    <citation type="submission" date="2019-09" db="EMBL/GenBank/DDBJ databases">
        <title>Isolation and complete genome sequencing of Methylocystis species.</title>
        <authorList>
            <person name="Rumah B.L."/>
            <person name="Stead C.E."/>
            <person name="Stevens B.C."/>
            <person name="Minton N.P."/>
            <person name="Grosse-Honebrink A."/>
            <person name="Zhang Y."/>
        </authorList>
    </citation>
    <scope>NUCLEOTIDE SEQUENCE [LARGE SCALE GENOMIC DNA]</scope>
    <source>
        <strain evidence="2 3">BRCS2</strain>
    </source>
</reference>
<dbReference type="EMBL" id="CP044331">
    <property type="protein sequence ID" value="QGM97889.1"/>
    <property type="molecule type" value="Genomic_DNA"/>
</dbReference>
<dbReference type="Gene3D" id="2.60.120.600">
    <property type="entry name" value="Domain of unknown function DUF1214, C-terminal domain"/>
    <property type="match status" value="1"/>
</dbReference>
<dbReference type="SUPFAM" id="SSF160935">
    <property type="entry name" value="VPA0735-like"/>
    <property type="match status" value="1"/>
</dbReference>
<dbReference type="InterPro" id="IPR010621">
    <property type="entry name" value="DUF1214"/>
</dbReference>
<gene>
    <name evidence="2" type="ORF">F7D14_10685</name>
</gene>
<dbReference type="PIRSF" id="PIRSF009471">
    <property type="entry name" value="UCP009471"/>
    <property type="match status" value="1"/>
</dbReference>
<sequence length="195" mass="20607">MNRPYAKYLRAGSAMLGGLALGLFATALSLDSGYGFNPLRAGPWTAWPSLGGADIDPYGRAVVSRTGEAPLGRDQGVAFVAAEDSNGAPLDGACEYRIVDALPPARFWTLSLATPTGALIDNPAGRYGFSSVDILRREGGAFDVAVARTARAGNWLSPGEARRFVVVLRLYDTPLDTDARADPNSFPRIVKSTCA</sequence>
<dbReference type="AlphaFoldDB" id="A0A6B8M8D3"/>
<dbReference type="InterPro" id="IPR037049">
    <property type="entry name" value="DUF1214_C_sf"/>
</dbReference>
<dbReference type="RefSeq" id="WP_016918293.1">
    <property type="nucleotide sequence ID" value="NZ_CP044331.1"/>
</dbReference>